<dbReference type="PANTHER" id="PTHR37813:SF1">
    <property type="entry name" value="FELS-2 PROPHAGE PROTEIN"/>
    <property type="match status" value="1"/>
</dbReference>
<dbReference type="SUPFAM" id="SSF48371">
    <property type="entry name" value="ARM repeat"/>
    <property type="match status" value="1"/>
</dbReference>
<dbReference type="PANTHER" id="PTHR37813">
    <property type="entry name" value="FELS-2 PROPHAGE PROTEIN"/>
    <property type="match status" value="1"/>
</dbReference>
<evidence type="ECO:0000313" key="3">
    <source>
        <dbReference type="EMBL" id="UTY39380.1"/>
    </source>
</evidence>
<protein>
    <submittedName>
        <fullName evidence="3">Phage tail tape measure protein</fullName>
    </submittedName>
</protein>
<feature type="domain" description="Phage tail tape measure protein" evidence="2">
    <location>
        <begin position="85"/>
        <end position="284"/>
    </location>
</feature>
<evidence type="ECO:0000259" key="2">
    <source>
        <dbReference type="Pfam" id="PF10145"/>
    </source>
</evidence>
<name>A0ABY5I2V0_9FIRM</name>
<dbReference type="NCBIfam" id="TIGR01760">
    <property type="entry name" value="tape_meas_TP901"/>
    <property type="match status" value="1"/>
</dbReference>
<dbReference type="EMBL" id="CP101620">
    <property type="protein sequence ID" value="UTY39380.1"/>
    <property type="molecule type" value="Genomic_DNA"/>
</dbReference>
<sequence>MASNVDGTLKFDTRIDERGFNEGTQSIGNSAKKGMSIVTKAFVAGTAAISAGGLAVIKMGSDFEAQMSRVKAISGATQEDFQKLRDQALQLGADTSFSASQAAEGMENLAAAGFSVTETMEAMPGLLDLAAASGEDLSASSDIAATAIRGFGLEASEAAHVADVLAANANMTNSSVAQTGEALKYIAPVARAAGISLEETSAAIGLMANAGIQGSQAGTTLRGALSRLSKPTDDMCQVMDQLGLEFYDSEGKMKSLHDQIQMLQKATKGMTDEQRNNTLVTLYGQESLSGMLALINEGPDSLDKLTKSFQECDGIAKETAATMQDNFQGAFEQMTGSLETLAIRLYDSVSEPLKNLANLGTDAINQLTTGLQTNGVLGMAMAGANIVGSLISSFLTQAPSLLSQGMTMVAQLSQGLVTGIPNLISSALMMVQTFATNLANQAPVIIQKGFEMLSNLVQGILNALPVMIQQLPQIITTFANIINDNFPTILMKGAELLLQFIKGILSAIPTLIANIPQIIQAIISVILAYNWLNLGKQIIQFLVMEFRKWCLL</sequence>
<keyword evidence="4" id="KW-1185">Reference proteome</keyword>
<keyword evidence="1" id="KW-1188">Viral release from host cell</keyword>
<evidence type="ECO:0000256" key="1">
    <source>
        <dbReference type="ARBA" id="ARBA00022612"/>
    </source>
</evidence>
<evidence type="ECO:0000313" key="4">
    <source>
        <dbReference type="Proteomes" id="UP001060112"/>
    </source>
</evidence>
<gene>
    <name evidence="3" type="ORF">NMU03_00670</name>
</gene>
<dbReference type="InterPro" id="IPR016024">
    <property type="entry name" value="ARM-type_fold"/>
</dbReference>
<dbReference type="Pfam" id="PF10145">
    <property type="entry name" value="PhageMin_Tail"/>
    <property type="match status" value="1"/>
</dbReference>
<dbReference type="RefSeq" id="WP_290140436.1">
    <property type="nucleotide sequence ID" value="NZ_CP101620.1"/>
</dbReference>
<organism evidence="3 4">
    <name type="scientific">Allocoprobacillus halotolerans</name>
    <dbReference type="NCBI Taxonomy" id="2944914"/>
    <lineage>
        <taxon>Bacteria</taxon>
        <taxon>Bacillati</taxon>
        <taxon>Bacillota</taxon>
        <taxon>Erysipelotrichia</taxon>
        <taxon>Erysipelotrichales</taxon>
        <taxon>Erysipelotrichaceae</taxon>
        <taxon>Allocoprobacillus</taxon>
    </lineage>
</organism>
<accession>A0ABY5I2V0</accession>
<dbReference type="Proteomes" id="UP001060112">
    <property type="component" value="Chromosome"/>
</dbReference>
<proteinExistence type="predicted"/>
<dbReference type="InterPro" id="IPR010090">
    <property type="entry name" value="Phage_tape_meas"/>
</dbReference>
<reference evidence="3" key="1">
    <citation type="submission" date="2022-07" db="EMBL/GenBank/DDBJ databases">
        <title>Faecal culturing of patients with breast cancer.</title>
        <authorList>
            <person name="Teng N.M.Y."/>
            <person name="Kiu R."/>
            <person name="Evans R."/>
            <person name="Baker D.J."/>
            <person name="Zenner C."/>
            <person name="Robinson S.D."/>
            <person name="Hall L.J."/>
        </authorList>
    </citation>
    <scope>NUCLEOTIDE SEQUENCE</scope>
    <source>
        <strain evidence="3">LH1062</strain>
    </source>
</reference>